<dbReference type="EMBL" id="JATAAI010000014">
    <property type="protein sequence ID" value="KAK1740963.1"/>
    <property type="molecule type" value="Genomic_DNA"/>
</dbReference>
<dbReference type="PANTHER" id="PTHR24186">
    <property type="entry name" value="PROTEIN PHOSPHATASE 1 REGULATORY SUBUNIT"/>
    <property type="match status" value="1"/>
</dbReference>
<dbReference type="InterPro" id="IPR036770">
    <property type="entry name" value="Ankyrin_rpt-contain_sf"/>
</dbReference>
<dbReference type="SMART" id="SM00248">
    <property type="entry name" value="ANK"/>
    <property type="match status" value="5"/>
</dbReference>
<evidence type="ECO:0000256" key="1">
    <source>
        <dbReference type="ARBA" id="ARBA00022737"/>
    </source>
</evidence>
<accession>A0AAD8Y7F9</accession>
<keyword evidence="2" id="KW-0040">ANK repeat</keyword>
<sequence>MSNAATSLRSQLDYLIHRFRDDTIIDGEATALINEVRLALEEDFVVLISQYSQEDLQAAVLLTYDDSRRLPLHLACDKNAPMSILKALLDADVDKLSIREADRWGDLPLHTACSRKQTEVVELLVDSDSSKQTLYIKADNGSLPIHTAARYSAPASVITLLLDSAESRKTLLEPDVFGQLPLHAACRNGASPDVIGLLLDFDNEKETVMIEDNVGRLPVHLALLHTTKDQIEVVRIILQHMICTRMERKGLDLWKTEIKNMLTSMQTHERDFTTRDKLDMISDAMRNFNARVFTLELTVWRASCLQFDTRFQSMEDVLEHESSQASGDFDSHAYKLDRRIKSGADIIVRDVMSFVENEPVDEVIDQFKNYR</sequence>
<comment type="caution">
    <text evidence="3">The sequence shown here is derived from an EMBL/GenBank/DDBJ whole genome shotgun (WGS) entry which is preliminary data.</text>
</comment>
<keyword evidence="4" id="KW-1185">Reference proteome</keyword>
<evidence type="ECO:0000256" key="2">
    <source>
        <dbReference type="ARBA" id="ARBA00023043"/>
    </source>
</evidence>
<dbReference type="Pfam" id="PF12796">
    <property type="entry name" value="Ank_2"/>
    <property type="match status" value="1"/>
</dbReference>
<dbReference type="InterPro" id="IPR002110">
    <property type="entry name" value="Ankyrin_rpt"/>
</dbReference>
<keyword evidence="1" id="KW-0677">Repeat</keyword>
<proteinExistence type="predicted"/>
<dbReference type="GO" id="GO:0005886">
    <property type="term" value="C:plasma membrane"/>
    <property type="evidence" value="ECO:0007669"/>
    <property type="project" value="TreeGrafter"/>
</dbReference>
<dbReference type="AlphaFoldDB" id="A0AAD8Y7F9"/>
<reference evidence="3" key="1">
    <citation type="submission" date="2023-06" db="EMBL/GenBank/DDBJ databases">
        <title>Survivors Of The Sea: Transcriptome response of Skeletonema marinoi to long-term dormancy.</title>
        <authorList>
            <person name="Pinder M.I.M."/>
            <person name="Kourtchenko O."/>
            <person name="Robertson E.K."/>
            <person name="Larsson T."/>
            <person name="Maumus F."/>
            <person name="Osuna-Cruz C.M."/>
            <person name="Vancaester E."/>
            <person name="Stenow R."/>
            <person name="Vandepoele K."/>
            <person name="Ploug H."/>
            <person name="Bruchert V."/>
            <person name="Godhe A."/>
            <person name="Topel M."/>
        </authorList>
    </citation>
    <scope>NUCLEOTIDE SEQUENCE</scope>
    <source>
        <strain evidence="3">R05AC</strain>
    </source>
</reference>
<dbReference type="SUPFAM" id="SSF48403">
    <property type="entry name" value="Ankyrin repeat"/>
    <property type="match status" value="1"/>
</dbReference>
<evidence type="ECO:0000313" key="4">
    <source>
        <dbReference type="Proteomes" id="UP001224775"/>
    </source>
</evidence>
<gene>
    <name evidence="3" type="ORF">QTG54_008215</name>
</gene>
<dbReference type="Gene3D" id="1.25.40.20">
    <property type="entry name" value="Ankyrin repeat-containing domain"/>
    <property type="match status" value="2"/>
</dbReference>
<name>A0AAD8Y7F9_9STRA</name>
<evidence type="ECO:0000313" key="3">
    <source>
        <dbReference type="EMBL" id="KAK1740963.1"/>
    </source>
</evidence>
<protein>
    <submittedName>
        <fullName evidence="3">Ankyrin repeat domain-containing protein</fullName>
    </submittedName>
</protein>
<dbReference type="Proteomes" id="UP001224775">
    <property type="component" value="Unassembled WGS sequence"/>
</dbReference>
<organism evidence="3 4">
    <name type="scientific">Skeletonema marinoi</name>
    <dbReference type="NCBI Taxonomy" id="267567"/>
    <lineage>
        <taxon>Eukaryota</taxon>
        <taxon>Sar</taxon>
        <taxon>Stramenopiles</taxon>
        <taxon>Ochrophyta</taxon>
        <taxon>Bacillariophyta</taxon>
        <taxon>Coscinodiscophyceae</taxon>
        <taxon>Thalassiosirophycidae</taxon>
        <taxon>Thalassiosirales</taxon>
        <taxon>Skeletonemataceae</taxon>
        <taxon>Skeletonema</taxon>
        <taxon>Skeletonema marinoi-dohrnii complex</taxon>
    </lineage>
</organism>
<dbReference type="PANTHER" id="PTHR24186:SF38">
    <property type="entry name" value="ANKYRIN REPEAT FAMILY PROTEIN"/>
    <property type="match status" value="1"/>
</dbReference>